<protein>
    <submittedName>
        <fullName evidence="1">Uncharacterized protein</fullName>
    </submittedName>
</protein>
<organism evidence="1">
    <name type="scientific">Arundo donax</name>
    <name type="common">Giant reed</name>
    <name type="synonym">Donax arundinaceus</name>
    <dbReference type="NCBI Taxonomy" id="35708"/>
    <lineage>
        <taxon>Eukaryota</taxon>
        <taxon>Viridiplantae</taxon>
        <taxon>Streptophyta</taxon>
        <taxon>Embryophyta</taxon>
        <taxon>Tracheophyta</taxon>
        <taxon>Spermatophyta</taxon>
        <taxon>Magnoliopsida</taxon>
        <taxon>Liliopsida</taxon>
        <taxon>Poales</taxon>
        <taxon>Poaceae</taxon>
        <taxon>PACMAD clade</taxon>
        <taxon>Arundinoideae</taxon>
        <taxon>Arundineae</taxon>
        <taxon>Arundo</taxon>
    </lineage>
</organism>
<sequence>MGPLKPINRSINISAKAILHMGQAAQFKALFGPKYHKEKLDYKQLLSMKDHITYTKCMYSSSNLNL</sequence>
<evidence type="ECO:0000313" key="1">
    <source>
        <dbReference type="EMBL" id="JAE22019.1"/>
    </source>
</evidence>
<dbReference type="EMBL" id="GBRH01175877">
    <property type="protein sequence ID" value="JAE22019.1"/>
    <property type="molecule type" value="Transcribed_RNA"/>
</dbReference>
<dbReference type="AlphaFoldDB" id="A0A0A9GEY8"/>
<proteinExistence type="predicted"/>
<reference evidence="1" key="1">
    <citation type="submission" date="2014-09" db="EMBL/GenBank/DDBJ databases">
        <authorList>
            <person name="Magalhaes I.L.F."/>
            <person name="Oliveira U."/>
            <person name="Santos F.R."/>
            <person name="Vidigal T.H.D.A."/>
            <person name="Brescovit A.D."/>
            <person name="Santos A.J."/>
        </authorList>
    </citation>
    <scope>NUCLEOTIDE SEQUENCE</scope>
    <source>
        <tissue evidence="1">Shoot tissue taken approximately 20 cm above the soil surface</tissue>
    </source>
</reference>
<name>A0A0A9GEY8_ARUDO</name>
<accession>A0A0A9GEY8</accession>
<reference evidence="1" key="2">
    <citation type="journal article" date="2015" name="Data Brief">
        <title>Shoot transcriptome of the giant reed, Arundo donax.</title>
        <authorList>
            <person name="Barrero R.A."/>
            <person name="Guerrero F.D."/>
            <person name="Moolhuijzen P."/>
            <person name="Goolsby J.A."/>
            <person name="Tidwell J."/>
            <person name="Bellgard S.E."/>
            <person name="Bellgard M.I."/>
        </authorList>
    </citation>
    <scope>NUCLEOTIDE SEQUENCE</scope>
    <source>
        <tissue evidence="1">Shoot tissue taken approximately 20 cm above the soil surface</tissue>
    </source>
</reference>